<evidence type="ECO:0000256" key="1">
    <source>
        <dbReference type="SAM" id="Phobius"/>
    </source>
</evidence>
<protein>
    <submittedName>
        <fullName evidence="2">Uncharacterized protein</fullName>
    </submittedName>
</protein>
<evidence type="ECO:0000313" key="2">
    <source>
        <dbReference type="EMBL" id="PRQ09298.1"/>
    </source>
</evidence>
<proteinExistence type="predicted"/>
<comment type="caution">
    <text evidence="2">The sequence shown here is derived from an EMBL/GenBank/DDBJ whole genome shotgun (WGS) entry which is preliminary data.</text>
</comment>
<dbReference type="AlphaFoldDB" id="A0A2S9YW18"/>
<dbReference type="EMBL" id="PVNL01000029">
    <property type="protein sequence ID" value="PRQ09298.1"/>
    <property type="molecule type" value="Genomic_DNA"/>
</dbReference>
<name>A0A2S9YW18_9BACT</name>
<evidence type="ECO:0000313" key="3">
    <source>
        <dbReference type="Proteomes" id="UP000238823"/>
    </source>
</evidence>
<sequence>MSAPVSQASPQLERFVEQLVELDLDPAQLREDPTGERWLPHALRQTVRNDPACRQELAEFVEMELALLDVHEPCDVFFTRQVMDRLPRIEAIDDRRRNWILASAYALAIGVAYLLLGPLLSSNQLTAWVDPVHDWYHAHAVEAGGMWMVLLLAACALALVPAGSGRRVDA</sequence>
<keyword evidence="1" id="KW-1133">Transmembrane helix</keyword>
<feature type="transmembrane region" description="Helical" evidence="1">
    <location>
        <begin position="136"/>
        <end position="160"/>
    </location>
</feature>
<feature type="transmembrane region" description="Helical" evidence="1">
    <location>
        <begin position="98"/>
        <end position="116"/>
    </location>
</feature>
<dbReference type="OrthoDB" id="5515060at2"/>
<keyword evidence="1" id="KW-0812">Transmembrane</keyword>
<dbReference type="RefSeq" id="WP_106088044.1">
    <property type="nucleotide sequence ID" value="NZ_PVNL01000029.1"/>
</dbReference>
<dbReference type="Proteomes" id="UP000238823">
    <property type="component" value="Unassembled WGS sequence"/>
</dbReference>
<organism evidence="2 3">
    <name type="scientific">Enhygromyxa salina</name>
    <dbReference type="NCBI Taxonomy" id="215803"/>
    <lineage>
        <taxon>Bacteria</taxon>
        <taxon>Pseudomonadati</taxon>
        <taxon>Myxococcota</taxon>
        <taxon>Polyangia</taxon>
        <taxon>Nannocystales</taxon>
        <taxon>Nannocystaceae</taxon>
        <taxon>Enhygromyxa</taxon>
    </lineage>
</organism>
<gene>
    <name evidence="2" type="ORF">ENSA7_09900</name>
</gene>
<keyword evidence="1" id="KW-0472">Membrane</keyword>
<reference evidence="2 3" key="1">
    <citation type="submission" date="2018-03" db="EMBL/GenBank/DDBJ databases">
        <title>Draft Genome Sequences of the Obligatory Marine Myxobacteria Enhygromyxa salina SWB007.</title>
        <authorList>
            <person name="Poehlein A."/>
            <person name="Moghaddam J.A."/>
            <person name="Harms H."/>
            <person name="Alanjari M."/>
            <person name="Koenig G.M."/>
            <person name="Daniel R."/>
            <person name="Schaeberle T.F."/>
        </authorList>
    </citation>
    <scope>NUCLEOTIDE SEQUENCE [LARGE SCALE GENOMIC DNA]</scope>
    <source>
        <strain evidence="2 3">SWB007</strain>
    </source>
</reference>
<accession>A0A2S9YW18</accession>